<gene>
    <name evidence="2" type="ORF">ABB22_15620</name>
</gene>
<evidence type="ECO:0000256" key="1">
    <source>
        <dbReference type="SAM" id="Phobius"/>
    </source>
</evidence>
<evidence type="ECO:0000313" key="2">
    <source>
        <dbReference type="EMBL" id="KRG54785.1"/>
    </source>
</evidence>
<name>A0ABR5NGF5_9GAMM</name>
<protein>
    <submittedName>
        <fullName evidence="2">Uncharacterized protein</fullName>
    </submittedName>
</protein>
<reference evidence="2 3" key="1">
    <citation type="submission" date="2015-05" db="EMBL/GenBank/DDBJ databases">
        <title>Genome sequencing and analysis of members of genus Stenotrophomonas.</title>
        <authorList>
            <person name="Patil P.P."/>
            <person name="Midha S."/>
            <person name="Patil P.B."/>
        </authorList>
    </citation>
    <scope>NUCLEOTIDE SEQUENCE [LARGE SCALE GENOMIC DNA]</scope>
    <source>
        <strain evidence="2 3">DSM 12575</strain>
    </source>
</reference>
<proteinExistence type="predicted"/>
<keyword evidence="1" id="KW-1133">Transmembrane helix</keyword>
<evidence type="ECO:0000313" key="3">
    <source>
        <dbReference type="Proteomes" id="UP000050902"/>
    </source>
</evidence>
<sequence length="63" mass="7238">MWAAFWELAPLPRQSLARYAVYVLLYPVKLLTGALALLLDMLDKKKSMTINYNVVYEKVVSDC</sequence>
<feature type="transmembrane region" description="Helical" evidence="1">
    <location>
        <begin position="20"/>
        <end position="39"/>
    </location>
</feature>
<keyword evidence="1" id="KW-0472">Membrane</keyword>
<dbReference type="EMBL" id="LDJG01000028">
    <property type="protein sequence ID" value="KRG54785.1"/>
    <property type="molecule type" value="Genomic_DNA"/>
</dbReference>
<comment type="caution">
    <text evidence="2">The sequence shown here is derived from an EMBL/GenBank/DDBJ whole genome shotgun (WGS) entry which is preliminary data.</text>
</comment>
<organism evidence="2 3">
    <name type="scientific">Stenotrophomonas nitritireducens</name>
    <dbReference type="NCBI Taxonomy" id="83617"/>
    <lineage>
        <taxon>Bacteria</taxon>
        <taxon>Pseudomonadati</taxon>
        <taxon>Pseudomonadota</taxon>
        <taxon>Gammaproteobacteria</taxon>
        <taxon>Lysobacterales</taxon>
        <taxon>Lysobacteraceae</taxon>
        <taxon>Stenotrophomonas</taxon>
    </lineage>
</organism>
<dbReference type="Proteomes" id="UP000050902">
    <property type="component" value="Unassembled WGS sequence"/>
</dbReference>
<keyword evidence="3" id="KW-1185">Reference proteome</keyword>
<keyword evidence="1" id="KW-0812">Transmembrane</keyword>
<accession>A0ABR5NGF5</accession>